<dbReference type="AlphaFoldDB" id="B8MLD8"/>
<accession>B8MLD8</accession>
<proteinExistence type="predicted"/>
<dbReference type="InParanoid" id="B8MLD8"/>
<dbReference type="STRING" id="441959.B8MLD8"/>
<evidence type="ECO:0008006" key="3">
    <source>
        <dbReference type="Google" id="ProtNLM"/>
    </source>
</evidence>
<dbReference type="Proteomes" id="UP000001745">
    <property type="component" value="Unassembled WGS sequence"/>
</dbReference>
<protein>
    <recommendedName>
        <fullName evidence="3">SWIM-type domain-containing protein</fullName>
    </recommendedName>
</protein>
<dbReference type="VEuPathDB" id="FungiDB:TSTA_045160"/>
<organism evidence="1 2">
    <name type="scientific">Talaromyces stipitatus (strain ATCC 10500 / CBS 375.48 / QM 6759 / NRRL 1006)</name>
    <name type="common">Penicillium stipitatum</name>
    <dbReference type="NCBI Taxonomy" id="441959"/>
    <lineage>
        <taxon>Eukaryota</taxon>
        <taxon>Fungi</taxon>
        <taxon>Dikarya</taxon>
        <taxon>Ascomycota</taxon>
        <taxon>Pezizomycotina</taxon>
        <taxon>Eurotiomycetes</taxon>
        <taxon>Eurotiomycetidae</taxon>
        <taxon>Eurotiales</taxon>
        <taxon>Trichocomaceae</taxon>
        <taxon>Talaromyces</taxon>
        <taxon>Talaromyces sect. Talaromyces</taxon>
    </lineage>
</organism>
<gene>
    <name evidence="1" type="ORF">TSTA_045160</name>
</gene>
<reference evidence="2" key="1">
    <citation type="journal article" date="2015" name="Genome Announc.">
        <title>Genome sequence of the AIDS-associated pathogen Penicillium marneffei (ATCC18224) and its near taxonomic relative Talaromyces stipitatus (ATCC10500).</title>
        <authorList>
            <person name="Nierman W.C."/>
            <person name="Fedorova-Abrams N.D."/>
            <person name="Andrianopoulos A."/>
        </authorList>
    </citation>
    <scope>NUCLEOTIDE SEQUENCE [LARGE SCALE GENOMIC DNA]</scope>
    <source>
        <strain evidence="2">ATCC 10500 / CBS 375.48 / QM 6759 / NRRL 1006</strain>
    </source>
</reference>
<evidence type="ECO:0000313" key="2">
    <source>
        <dbReference type="Proteomes" id="UP000001745"/>
    </source>
</evidence>
<dbReference type="eggNOG" id="ENOG502S54P">
    <property type="taxonomic scope" value="Eukaryota"/>
</dbReference>
<dbReference type="GeneID" id="8099480"/>
<name>B8MLD8_TALSN</name>
<dbReference type="OrthoDB" id="5413281at2759"/>
<dbReference type="RefSeq" id="XP_002485006.1">
    <property type="nucleotide sequence ID" value="XM_002484961.1"/>
</dbReference>
<dbReference type="EMBL" id="EQ962657">
    <property type="protein sequence ID" value="EED15053.1"/>
    <property type="molecule type" value="Genomic_DNA"/>
</dbReference>
<sequence>MVLDIVYQLSVCLVQIDDTILTTLLTTLSKISPPPSNPENNNIFTTLSATDTTQLKNLLLTLHCLFPNEFLLALDILDRGFVKRYITGNAVSSGAETVMFIVQSSSSATSDRDGGGGGEYQVHLRTWNCSCPAFVMACFAMSRHMEDVDYEIDYLLQHQDEAMDAKEESWFGGTIRNPEYYDDRSIPVCKHILACVLVDKCPNLFARKCLTFNVNDTERVNDVAGYCAA</sequence>
<keyword evidence="2" id="KW-1185">Reference proteome</keyword>
<dbReference type="HOGENOM" id="CLU_045150_0_0_1"/>
<dbReference type="OMA" id="HAWNCTC"/>
<dbReference type="PhylomeDB" id="B8MLD8"/>
<evidence type="ECO:0000313" key="1">
    <source>
        <dbReference type="EMBL" id="EED15053.1"/>
    </source>
</evidence>